<reference evidence="2" key="1">
    <citation type="submission" date="2020-07" db="EMBL/GenBank/DDBJ databases">
        <authorList>
            <person name="Camacho E."/>
        </authorList>
    </citation>
    <scope>NUCLEOTIDE SEQUENCE</scope>
    <source>
        <strain evidence="2">MPO218</strain>
    </source>
</reference>
<organism evidence="2 3">
    <name type="scientific">Rhizorhabdus wittichii</name>
    <dbReference type="NCBI Taxonomy" id="160791"/>
    <lineage>
        <taxon>Bacteria</taxon>
        <taxon>Pseudomonadati</taxon>
        <taxon>Pseudomonadota</taxon>
        <taxon>Alphaproteobacteria</taxon>
        <taxon>Sphingomonadales</taxon>
        <taxon>Sphingomonadaceae</taxon>
        <taxon>Rhizorhabdus</taxon>
    </lineage>
</organism>
<reference evidence="2" key="2">
    <citation type="submission" date="2021-04" db="EMBL/GenBank/DDBJ databases">
        <title>Isolation and genomic analysis of the ibuprofen-degrading bacterium Sphingomonas strain MPO218.</title>
        <authorList>
            <person name="Aulestia M."/>
            <person name="Flores A."/>
            <person name="Mangas E.L."/>
            <person name="Perez-Pulido A.J."/>
            <person name="Santero E."/>
            <person name="Camacho E.M."/>
        </authorList>
    </citation>
    <scope>NUCLEOTIDE SEQUENCE</scope>
    <source>
        <strain evidence="2">MPO218</strain>
    </source>
</reference>
<dbReference type="EMBL" id="CP059319">
    <property type="protein sequence ID" value="QTH20258.1"/>
    <property type="molecule type" value="Genomic_DNA"/>
</dbReference>
<feature type="signal peptide" evidence="1">
    <location>
        <begin position="1"/>
        <end position="20"/>
    </location>
</feature>
<evidence type="ECO:0000313" key="3">
    <source>
        <dbReference type="Proteomes" id="UP000664914"/>
    </source>
</evidence>
<proteinExistence type="predicted"/>
<evidence type="ECO:0000313" key="2">
    <source>
        <dbReference type="EMBL" id="QTH20258.1"/>
    </source>
</evidence>
<accession>A0A975D062</accession>
<sequence>MKTVETSRALRLATTAMAVAAVVPPAIGAAQRVGMSQEQSQRSTRAFVQCMVANRKQLSEQYLGATEPADFAKWRDRLWDNVRCNLPGFPGTGSGFRSFTMPIDVERGLVAEQLILTGRVTPPTEPAKPATPAPYQPRWAAVTGRAPAVDEMADCVAANDPGGVVALLRSDADSDAEKAAFAALGEKFGQCLVSGATLKANRLSMRAALAEALYQRAASPAFNSTAGIQ</sequence>
<evidence type="ECO:0000256" key="1">
    <source>
        <dbReference type="SAM" id="SignalP"/>
    </source>
</evidence>
<dbReference type="Proteomes" id="UP000664914">
    <property type="component" value="Chromosome"/>
</dbReference>
<keyword evidence="1" id="KW-0732">Signal</keyword>
<dbReference type="AlphaFoldDB" id="A0A975D062"/>
<feature type="chain" id="PRO_5038007403" evidence="1">
    <location>
        <begin position="21"/>
        <end position="229"/>
    </location>
</feature>
<name>A0A975D062_9SPHN</name>
<gene>
    <name evidence="2" type="ORF">HRJ34_18170</name>
</gene>
<protein>
    <submittedName>
        <fullName evidence="2">Uncharacterized protein</fullName>
    </submittedName>
</protein>